<feature type="binding site" evidence="6">
    <location>
        <position position="144"/>
    </location>
    <ligand>
        <name>S-adenosyl-L-methionine</name>
        <dbReference type="ChEBI" id="CHEBI:59789"/>
    </ligand>
</feature>
<feature type="binding site" evidence="6">
    <location>
        <position position="77"/>
    </location>
    <ligand>
        <name>S-adenosyl-L-methionine</name>
        <dbReference type="ChEBI" id="CHEBI:59789"/>
    </ligand>
</feature>
<accession>A0A059Y398</accession>
<evidence type="ECO:0000256" key="1">
    <source>
        <dbReference type="ARBA" id="ARBA00022490"/>
    </source>
</evidence>
<comment type="subcellular location">
    <subcellularLocation>
        <location evidence="6">Cytoplasm</location>
    </subcellularLocation>
</comment>
<dbReference type="EC" id="2.1.1.-" evidence="6"/>
<comment type="similarity">
    <text evidence="6">Belongs to the methyltransferase superfamily. RNA methyltransferase RsmG family.</text>
</comment>
<feature type="binding site" evidence="6">
    <location>
        <position position="82"/>
    </location>
    <ligand>
        <name>S-adenosyl-L-methionine</name>
        <dbReference type="ChEBI" id="CHEBI:59789"/>
    </ligand>
</feature>
<feature type="binding site" evidence="6">
    <location>
        <begin position="128"/>
        <end position="129"/>
    </location>
    <ligand>
        <name>S-adenosyl-L-methionine</name>
        <dbReference type="ChEBI" id="CHEBI:59789"/>
    </ligand>
</feature>
<sequence>MNHINKEYLLNKYSKQIPLLYRYAQMIYEKNKVMNICGFDSVDEIFNQGILGSILVFENAMNEYNHDFVNKKILDIGAGAGFPSVPLLIALDNKFELVIMESITKRCTFLESVKNEFNLNLTIINARAEEINDYNSYFDYICARAVGSVIKIYLMTNHHLAQNGYFILPKGKNYHAEIDEFKNKFTLEKDNISSFEYEDSINNENSSLVLIKKTKPTPRGWPWKWAKIKNY</sequence>
<dbReference type="RefSeq" id="WP_013954638.1">
    <property type="nucleotide sequence ID" value="NZ_CP005933.1"/>
</dbReference>
<evidence type="ECO:0000313" key="7">
    <source>
        <dbReference type="EMBL" id="AIA33780.1"/>
    </source>
</evidence>
<reference evidence="7 8" key="1">
    <citation type="submission" date="2013-04" db="EMBL/GenBank/DDBJ databases">
        <authorList>
            <person name="Lin L."/>
            <person name="Zeng Z."/>
            <person name="Xie J."/>
            <person name="Luo L."/>
            <person name="Yang Z."/>
            <person name="Liang W."/>
            <person name="Lin H."/>
            <person name="Dong C."/>
            <person name="Sun Y."/>
        </authorList>
    </citation>
    <scope>NUCLEOTIDE SEQUENCE [LARGE SCALE GENOMIC DNA]</scope>
    <source>
        <strain evidence="7 8">CQ-W70</strain>
    </source>
</reference>
<dbReference type="PATRIC" id="fig|1316930.3.peg.198"/>
<evidence type="ECO:0000256" key="6">
    <source>
        <dbReference type="HAMAP-Rule" id="MF_00074"/>
    </source>
</evidence>
<comment type="function">
    <text evidence="6">Specifically methylates the N7 position of a guanine in 16S rRNA.</text>
</comment>
<keyword evidence="1 6" id="KW-0963">Cytoplasm</keyword>
<dbReference type="NCBIfam" id="TIGR00138">
    <property type="entry name" value="rsmG_gidB"/>
    <property type="match status" value="1"/>
</dbReference>
<keyword evidence="4 6" id="KW-0808">Transferase</keyword>
<dbReference type="HAMAP" id="MF_00074">
    <property type="entry name" value="16SrRNA_methyltr_G"/>
    <property type="match status" value="1"/>
</dbReference>
<evidence type="ECO:0000256" key="5">
    <source>
        <dbReference type="ARBA" id="ARBA00022691"/>
    </source>
</evidence>
<dbReference type="AlphaFoldDB" id="A0A059Y398"/>
<protein>
    <recommendedName>
        <fullName evidence="6">Ribosomal RNA small subunit methyltransferase G</fullName>
        <ecNumber evidence="6">2.1.1.-</ecNumber>
    </recommendedName>
    <alternativeName>
        <fullName evidence="6">16S rRNA 7-methylguanosine methyltransferase</fullName>
        <shortName evidence="6">16S rRNA m7G methyltransferase</shortName>
    </alternativeName>
</protein>
<proteinExistence type="inferred from homology"/>
<keyword evidence="5 6" id="KW-0949">S-adenosyl-L-methionine</keyword>
<name>A0A059Y398_MYCBV</name>
<evidence type="ECO:0000256" key="2">
    <source>
        <dbReference type="ARBA" id="ARBA00022552"/>
    </source>
</evidence>
<gene>
    <name evidence="6" type="primary">rsmG</name>
    <name evidence="7" type="ORF">K668_00960</name>
</gene>
<dbReference type="PIRSF" id="PIRSF003078">
    <property type="entry name" value="GidB"/>
    <property type="match status" value="1"/>
</dbReference>
<dbReference type="InterPro" id="IPR003682">
    <property type="entry name" value="rRNA_ssu_MeTfrase_G"/>
</dbReference>
<dbReference type="GO" id="GO:0005829">
    <property type="term" value="C:cytosol"/>
    <property type="evidence" value="ECO:0007669"/>
    <property type="project" value="TreeGrafter"/>
</dbReference>
<dbReference type="Pfam" id="PF02527">
    <property type="entry name" value="GidB"/>
    <property type="match status" value="1"/>
</dbReference>
<keyword evidence="3 6" id="KW-0489">Methyltransferase</keyword>
<dbReference type="HOGENOM" id="CLU_065341_0_1_14"/>
<dbReference type="GO" id="GO:0070043">
    <property type="term" value="F:rRNA (guanine-N7-)-methyltransferase activity"/>
    <property type="evidence" value="ECO:0007669"/>
    <property type="project" value="UniProtKB-UniRule"/>
</dbReference>
<dbReference type="EMBL" id="CP005933">
    <property type="protein sequence ID" value="AIA33780.1"/>
    <property type="molecule type" value="Genomic_DNA"/>
</dbReference>
<comment type="caution">
    <text evidence="6">Lacks conserved residue(s) required for the propagation of feature annotation.</text>
</comment>
<dbReference type="PANTHER" id="PTHR31760:SF0">
    <property type="entry name" value="S-ADENOSYL-L-METHIONINE-DEPENDENT METHYLTRANSFERASES SUPERFAMILY PROTEIN"/>
    <property type="match status" value="1"/>
</dbReference>
<evidence type="ECO:0000256" key="4">
    <source>
        <dbReference type="ARBA" id="ARBA00022679"/>
    </source>
</evidence>
<dbReference type="PANTHER" id="PTHR31760">
    <property type="entry name" value="S-ADENOSYL-L-METHIONINE-DEPENDENT METHYLTRANSFERASES SUPERFAMILY PROTEIN"/>
    <property type="match status" value="1"/>
</dbReference>
<organism evidence="7 8">
    <name type="scientific">Mycoplasmopsis bovis CQ-W70</name>
    <dbReference type="NCBI Taxonomy" id="1316930"/>
    <lineage>
        <taxon>Bacteria</taxon>
        <taxon>Bacillati</taxon>
        <taxon>Mycoplasmatota</taxon>
        <taxon>Mycoplasmoidales</taxon>
        <taxon>Metamycoplasmataceae</taxon>
        <taxon>Mycoplasmopsis</taxon>
    </lineage>
</organism>
<evidence type="ECO:0000313" key="8">
    <source>
        <dbReference type="Proteomes" id="UP000027182"/>
    </source>
</evidence>
<keyword evidence="2 6" id="KW-0698">rRNA processing</keyword>
<dbReference type="Gene3D" id="3.40.50.150">
    <property type="entry name" value="Vaccinia Virus protein VP39"/>
    <property type="match status" value="1"/>
</dbReference>
<evidence type="ECO:0000256" key="3">
    <source>
        <dbReference type="ARBA" id="ARBA00022603"/>
    </source>
</evidence>
<dbReference type="Proteomes" id="UP000027182">
    <property type="component" value="Chromosome"/>
</dbReference>
<dbReference type="KEGG" id="mbq:K668_00960"/>
<dbReference type="SUPFAM" id="SSF53335">
    <property type="entry name" value="S-adenosyl-L-methionine-dependent methyltransferases"/>
    <property type="match status" value="1"/>
</dbReference>
<dbReference type="InterPro" id="IPR029063">
    <property type="entry name" value="SAM-dependent_MTases_sf"/>
</dbReference>